<dbReference type="InterPro" id="IPR051912">
    <property type="entry name" value="Alkylbase_DNA_Glycosylase/TA"/>
</dbReference>
<keyword evidence="2" id="KW-0234">DNA repair</keyword>
<dbReference type="CDD" id="cd00056">
    <property type="entry name" value="ENDO3c"/>
    <property type="match status" value="1"/>
</dbReference>
<accession>A0ABQ9NK86</accession>
<sequence length="410" mass="44498">MSLRRSARIQVNSQSIQPPEGDSNGILTTAPAKKRNGSGSAQLNEEKENGVNPPKAPARRPRASRSGAPKSTTLPKEQNGQDFTVPELPKTPLPKRRKTAATANPPLITPTPSAVALISSPANRSSPPLPDHHARPAEPHATNAPLQTPGGTRLTAYSEDDHVLESPVKGGVRLPRPTTTTENLLEEAKAHLLRVDTTGRLRAVIEKFPCRIFSPEGLMEEVDPFRSLTSGIIAQQVSGAAASSIKNKFIALFPDCAGFPTPAQVAAADLTFLRTAGLSGRKAEYIQGLAQKFASGELSAAMLLSASDEEVMEKLTAVRGLGRWSVEMFTCFGLKRMDVFSTGDLGVQRGMAAWMGRDVGRLKAKGGGKWKYMSEREMVELSEVFRPYRSLFMWYMWRIEDVNVDAVQNA</sequence>
<dbReference type="SUPFAM" id="SSF48150">
    <property type="entry name" value="DNA-glycosylase"/>
    <property type="match status" value="1"/>
</dbReference>
<keyword evidence="6" id="KW-1185">Reference proteome</keyword>
<evidence type="ECO:0000256" key="1">
    <source>
        <dbReference type="ARBA" id="ARBA00022763"/>
    </source>
</evidence>
<keyword evidence="5" id="KW-0378">Hydrolase</keyword>
<dbReference type="Gene3D" id="1.10.1670.40">
    <property type="match status" value="1"/>
</dbReference>
<gene>
    <name evidence="5" type="primary">MAG1</name>
    <name evidence="5" type="ORF">H2201_007006</name>
</gene>
<dbReference type="GO" id="GO:0003905">
    <property type="term" value="F:alkylbase DNA N-glycosylase activity"/>
    <property type="evidence" value="ECO:0007669"/>
    <property type="project" value="UniProtKB-EC"/>
</dbReference>
<dbReference type="Gene3D" id="1.10.340.30">
    <property type="entry name" value="Hypothetical protein, domain 2"/>
    <property type="match status" value="1"/>
</dbReference>
<dbReference type="InterPro" id="IPR003265">
    <property type="entry name" value="HhH-GPD_domain"/>
</dbReference>
<keyword evidence="5" id="KW-0326">Glycosidase</keyword>
<evidence type="ECO:0000313" key="6">
    <source>
        <dbReference type="Proteomes" id="UP001172684"/>
    </source>
</evidence>
<feature type="domain" description="HhH-GPD" evidence="4">
    <location>
        <begin position="233"/>
        <end position="401"/>
    </location>
</feature>
<protein>
    <submittedName>
        <fullName evidence="5">3-methyladenine DNA glycosylase</fullName>
        <ecNumber evidence="5">3.2.2.21</ecNumber>
    </submittedName>
</protein>
<dbReference type="EMBL" id="JAPDRL010000067">
    <property type="protein sequence ID" value="KAJ9660260.1"/>
    <property type="molecule type" value="Genomic_DNA"/>
</dbReference>
<comment type="caution">
    <text evidence="5">The sequence shown here is derived from an EMBL/GenBank/DDBJ whole genome shotgun (WGS) entry which is preliminary data.</text>
</comment>
<evidence type="ECO:0000313" key="5">
    <source>
        <dbReference type="EMBL" id="KAJ9660260.1"/>
    </source>
</evidence>
<reference evidence="5" key="1">
    <citation type="submission" date="2022-10" db="EMBL/GenBank/DDBJ databases">
        <title>Culturing micro-colonial fungi from biological soil crusts in the Mojave desert and describing Neophaeococcomyces mojavensis, and introducing the new genera and species Taxawa tesnikishii.</title>
        <authorList>
            <person name="Kurbessoian T."/>
            <person name="Stajich J.E."/>
        </authorList>
    </citation>
    <scope>NUCLEOTIDE SEQUENCE</scope>
    <source>
        <strain evidence="5">TK_1</strain>
    </source>
</reference>
<keyword evidence="1" id="KW-0227">DNA damage</keyword>
<dbReference type="Pfam" id="PF00730">
    <property type="entry name" value="HhH-GPD"/>
    <property type="match status" value="1"/>
</dbReference>
<name>A0ABQ9NK86_9PEZI</name>
<feature type="region of interest" description="Disordered" evidence="3">
    <location>
        <begin position="1"/>
        <end position="154"/>
    </location>
</feature>
<evidence type="ECO:0000256" key="2">
    <source>
        <dbReference type="ARBA" id="ARBA00023204"/>
    </source>
</evidence>
<dbReference type="SMART" id="SM00478">
    <property type="entry name" value="ENDO3c"/>
    <property type="match status" value="1"/>
</dbReference>
<feature type="compositionally biased region" description="Polar residues" evidence="3">
    <location>
        <begin position="72"/>
        <end position="82"/>
    </location>
</feature>
<dbReference type="Proteomes" id="UP001172684">
    <property type="component" value="Unassembled WGS sequence"/>
</dbReference>
<dbReference type="PANTHER" id="PTHR43003">
    <property type="entry name" value="DNA-3-METHYLADENINE GLYCOSYLASE"/>
    <property type="match status" value="1"/>
</dbReference>
<proteinExistence type="predicted"/>
<dbReference type="EC" id="3.2.2.21" evidence="5"/>
<evidence type="ECO:0000259" key="4">
    <source>
        <dbReference type="SMART" id="SM00478"/>
    </source>
</evidence>
<organism evidence="5 6">
    <name type="scientific">Coniosporium apollinis</name>
    <dbReference type="NCBI Taxonomy" id="61459"/>
    <lineage>
        <taxon>Eukaryota</taxon>
        <taxon>Fungi</taxon>
        <taxon>Dikarya</taxon>
        <taxon>Ascomycota</taxon>
        <taxon>Pezizomycotina</taxon>
        <taxon>Dothideomycetes</taxon>
        <taxon>Dothideomycetes incertae sedis</taxon>
        <taxon>Coniosporium</taxon>
    </lineage>
</organism>
<dbReference type="PANTHER" id="PTHR43003:SF5">
    <property type="entry name" value="DNA-3-METHYLADENINE GLYCOSYLASE"/>
    <property type="match status" value="1"/>
</dbReference>
<dbReference type="InterPro" id="IPR011257">
    <property type="entry name" value="DNA_glycosylase"/>
</dbReference>
<evidence type="ECO:0000256" key="3">
    <source>
        <dbReference type="SAM" id="MobiDB-lite"/>
    </source>
</evidence>